<organism evidence="4 5">
    <name type="scientific">Kineococcus aurantiacus</name>
    <dbReference type="NCBI Taxonomy" id="37633"/>
    <lineage>
        <taxon>Bacteria</taxon>
        <taxon>Bacillati</taxon>
        <taxon>Actinomycetota</taxon>
        <taxon>Actinomycetes</taxon>
        <taxon>Kineosporiales</taxon>
        <taxon>Kineosporiaceae</taxon>
        <taxon>Kineococcus</taxon>
    </lineage>
</organism>
<dbReference type="PANTHER" id="PTHR22642">
    <property type="entry name" value="IMIDAZOLONEPROPIONASE"/>
    <property type="match status" value="1"/>
</dbReference>
<evidence type="ECO:0000256" key="1">
    <source>
        <dbReference type="SAM" id="MobiDB-lite"/>
    </source>
</evidence>
<evidence type="ECO:0000313" key="4">
    <source>
        <dbReference type="EMBL" id="NYD24833.1"/>
    </source>
</evidence>
<dbReference type="Proteomes" id="UP000521922">
    <property type="component" value="Unassembled WGS sequence"/>
</dbReference>
<dbReference type="CDD" id="cd01300">
    <property type="entry name" value="YtcJ_like"/>
    <property type="match status" value="1"/>
</dbReference>
<dbReference type="SUPFAM" id="SSF51556">
    <property type="entry name" value="Metallo-dependent hydrolases"/>
    <property type="match status" value="1"/>
</dbReference>
<comment type="caution">
    <text evidence="4">The sequence shown here is derived from an EMBL/GenBank/DDBJ whole genome shotgun (WGS) entry which is preliminary data.</text>
</comment>
<dbReference type="Pfam" id="PF01266">
    <property type="entry name" value="DAO"/>
    <property type="match status" value="1"/>
</dbReference>
<dbReference type="AlphaFoldDB" id="A0A7Y9J3B3"/>
<dbReference type="Gene3D" id="2.30.40.10">
    <property type="entry name" value="Urease, subunit C, domain 1"/>
    <property type="match status" value="1"/>
</dbReference>
<dbReference type="Gene3D" id="3.10.310.70">
    <property type="match status" value="1"/>
</dbReference>
<feature type="region of interest" description="Disordered" evidence="1">
    <location>
        <begin position="1"/>
        <end position="22"/>
    </location>
</feature>
<dbReference type="InterPro" id="IPR032466">
    <property type="entry name" value="Metal_Hydrolase"/>
</dbReference>
<evidence type="ECO:0000259" key="2">
    <source>
        <dbReference type="Pfam" id="PF01266"/>
    </source>
</evidence>
<evidence type="ECO:0000259" key="3">
    <source>
        <dbReference type="Pfam" id="PF07969"/>
    </source>
</evidence>
<dbReference type="Gene3D" id="3.20.20.140">
    <property type="entry name" value="Metal-dependent hydrolases"/>
    <property type="match status" value="1"/>
</dbReference>
<feature type="region of interest" description="Disordered" evidence="1">
    <location>
        <begin position="429"/>
        <end position="466"/>
    </location>
</feature>
<gene>
    <name evidence="4" type="ORF">BJ968_004373</name>
</gene>
<proteinExistence type="predicted"/>
<keyword evidence="4" id="KW-0378">Hydrolase</keyword>
<dbReference type="RefSeq" id="WP_179755501.1">
    <property type="nucleotide sequence ID" value="NZ_JACCBB010000001.1"/>
</dbReference>
<reference evidence="4 5" key="1">
    <citation type="submission" date="2020-07" db="EMBL/GenBank/DDBJ databases">
        <title>Sequencing the genomes of 1000 actinobacteria strains.</title>
        <authorList>
            <person name="Klenk H.-P."/>
        </authorList>
    </citation>
    <scope>NUCLEOTIDE SEQUENCE [LARGE SCALE GENOMIC DNA]</scope>
    <source>
        <strain evidence="4 5">DSM 7487</strain>
    </source>
</reference>
<protein>
    <submittedName>
        <fullName evidence="4">Putative amidohydrolase YtcJ/glycine/D-amino acid oxidase-like deaminating enzyme</fullName>
    </submittedName>
</protein>
<dbReference type="SUPFAM" id="SSF51338">
    <property type="entry name" value="Composite domain of metallo-dependent hydrolases"/>
    <property type="match status" value="1"/>
</dbReference>
<dbReference type="Pfam" id="PF07969">
    <property type="entry name" value="Amidohydro_3"/>
    <property type="match status" value="1"/>
</dbReference>
<dbReference type="GO" id="GO:0016810">
    <property type="term" value="F:hydrolase activity, acting on carbon-nitrogen (but not peptide) bonds"/>
    <property type="evidence" value="ECO:0007669"/>
    <property type="project" value="InterPro"/>
</dbReference>
<dbReference type="Gene3D" id="3.50.50.60">
    <property type="entry name" value="FAD/NAD(P)-binding domain"/>
    <property type="match status" value="1"/>
</dbReference>
<dbReference type="PANTHER" id="PTHR22642:SF2">
    <property type="entry name" value="PROTEIN LONG AFTER FAR-RED 3"/>
    <property type="match status" value="1"/>
</dbReference>
<dbReference type="EMBL" id="JACCBB010000001">
    <property type="protein sequence ID" value="NYD24833.1"/>
    <property type="molecule type" value="Genomic_DNA"/>
</dbReference>
<feature type="domain" description="FAD dependent oxidoreductase" evidence="2">
    <location>
        <begin position="27"/>
        <end position="386"/>
    </location>
</feature>
<dbReference type="InterPro" id="IPR036188">
    <property type="entry name" value="FAD/NAD-bd_sf"/>
</dbReference>
<dbReference type="InterPro" id="IPR013108">
    <property type="entry name" value="Amidohydro_3"/>
</dbReference>
<sequence>MTVRSLWEDTAPPGPAREPLDGDTEVDVCVVGAGYTGLWTAYHVLEHDPGASVLVVEAERVGFGASGRNGGWCSALLPQGESALAAEHGPAAARAMREAMRATIDAVERVVVAEGIDCHFRRGGTVVVARSEPQLARAVAEVAADERAGSPERLRLLDAEQTRKTVGMTRALGATYTPDCARIHPLRLARGLAEAVERRGGRIVEGTRATQVAAGRVRTDRGTVRARHVVRATEAWTATTGSREVVPVYSLMVATEPLPARFWEQAGLENGETFSDHRHVVVYGQRTADDRLVFGGRGAPYHFGSSIRPEFDGDEAVFRKLRATLRDLFPAVAGARFTHAWGGPLGIARDWHAAVRHDPVSGLGSAGGYVGDGVGTANLAGRTLAASITGADPELLRLPWFGHVPPRWEPEPLRWLGVNAGLLVARAADAAEGRRRRRDRPGPSDAPVERPGPAHGALSPSRGYSPWWRPHAIGRPEAARGAEPVAATRWKHRIRCHGGHPLVPSDAMSGTADLVLHSGRVFTGTGLHPSATAVAVSDGRVAAVGTDAELRSWTGPGTRTVDLAGRLVLPGFTDAHVHPVMGGLERLGCDLSEVHGAQAALDRVAAHAAAHPGEWVSGGGWSMADFPGGTPRREDLDRVVPDRPVFLLNRDHHGAWANSRALELAGVDARTPDPVDGRIERDPDGTPTGTLHEGAMDLVSRLLPPVTPADLAAGLAEGQRYLHSVGVTGWQDAIVGAYAGHSDTTPVYLDAVAAGTLTARVVGALWWPRGRTAEEVDDVVAGFVAHRERVAAAGSDRFRTTSVKIMLDGVAENRTASMLTPYLDGCGCSSGETGLSYLDRDLLLAAVPALDAAGFDVHVHVIGDRAVRDALDAVALARRSPASRGGRHHLAHLQVVHPDDVPRFAALDVTANAQALWACEEEQMTALTTPLLGPERNSWQYPFGGLLRTGARLVMGSDWPVSTPDPWQAVHVAVNRTPPGVDARPFGPEHALTLTEALHAYTAGSAWINRHDDAGTLTAGAVADLAVASVDPYSVEPRDLHRVRTDLTLVAGTPVHEASTDLAGVGR</sequence>
<keyword evidence="5" id="KW-1185">Reference proteome</keyword>
<dbReference type="SUPFAM" id="SSF51905">
    <property type="entry name" value="FAD/NAD(P)-binding domain"/>
    <property type="match status" value="1"/>
</dbReference>
<feature type="domain" description="Amidohydrolase 3" evidence="3">
    <location>
        <begin position="559"/>
        <end position="1056"/>
    </location>
</feature>
<dbReference type="InterPro" id="IPR011059">
    <property type="entry name" value="Metal-dep_hydrolase_composite"/>
</dbReference>
<dbReference type="InterPro" id="IPR006076">
    <property type="entry name" value="FAD-dep_OxRdtase"/>
</dbReference>
<evidence type="ECO:0000313" key="5">
    <source>
        <dbReference type="Proteomes" id="UP000521922"/>
    </source>
</evidence>
<dbReference type="Gene3D" id="3.30.9.10">
    <property type="entry name" value="D-Amino Acid Oxidase, subunit A, domain 2"/>
    <property type="match status" value="1"/>
</dbReference>
<accession>A0A7Y9J3B3</accession>
<dbReference type="InterPro" id="IPR033932">
    <property type="entry name" value="YtcJ-like"/>
</dbReference>
<name>A0A7Y9J3B3_9ACTN</name>